<feature type="transmembrane region" description="Helical" evidence="6">
    <location>
        <begin position="91"/>
        <end position="116"/>
    </location>
</feature>
<dbReference type="InterPro" id="IPR050833">
    <property type="entry name" value="Poly_Biosynth_Transport"/>
</dbReference>
<keyword evidence="8" id="KW-1185">Reference proteome</keyword>
<feature type="transmembrane region" description="Helical" evidence="6">
    <location>
        <begin position="377"/>
        <end position="401"/>
    </location>
</feature>
<dbReference type="PANTHER" id="PTHR30250">
    <property type="entry name" value="PST FAMILY PREDICTED COLANIC ACID TRANSPORTER"/>
    <property type="match status" value="1"/>
</dbReference>
<comment type="caution">
    <text evidence="7">The sequence shown here is derived from an EMBL/GenBank/DDBJ whole genome shotgun (WGS) entry which is preliminary data.</text>
</comment>
<feature type="transmembrane region" description="Helical" evidence="6">
    <location>
        <begin position="342"/>
        <end position="365"/>
    </location>
</feature>
<dbReference type="PANTHER" id="PTHR30250:SF31">
    <property type="entry name" value="INNER MEMBRANE PROTEIN YGHQ"/>
    <property type="match status" value="1"/>
</dbReference>
<evidence type="ECO:0000256" key="3">
    <source>
        <dbReference type="ARBA" id="ARBA00022692"/>
    </source>
</evidence>
<evidence type="ECO:0000256" key="6">
    <source>
        <dbReference type="SAM" id="Phobius"/>
    </source>
</evidence>
<dbReference type="Pfam" id="PF13440">
    <property type="entry name" value="Polysacc_synt_3"/>
    <property type="match status" value="1"/>
</dbReference>
<dbReference type="RefSeq" id="WP_136991411.1">
    <property type="nucleotide sequence ID" value="NZ_SZPQ01000026.1"/>
</dbReference>
<keyword evidence="2" id="KW-1003">Cell membrane</keyword>
<comment type="subcellular location">
    <subcellularLocation>
        <location evidence="1">Cell membrane</location>
        <topology evidence="1">Multi-pass membrane protein</topology>
    </subcellularLocation>
</comment>
<keyword evidence="3 6" id="KW-0812">Transmembrane</keyword>
<dbReference type="Proteomes" id="UP000305202">
    <property type="component" value="Unassembled WGS sequence"/>
</dbReference>
<sequence length="445" mass="48775">MKYGFSDGAFRSILRNAAYLGSGSVASALLGLLALSCAGKGMSPEMFGVLVVIQAYTKAISDFIKFQTWQFVVQFGTPALEHQNLQRFRDVISFSFGLDIASGAVAILCGMLLLPFLSHALGLNAQSFWLAILYCTLIPSMTSSTPTGVLRAFNRFDLIAVQQAIKPLLQAFGSVLSYYFNFGFPGFIITWYAANVIGGTLFWWFTARELRRRDIHNALKPRLFKTARRIEGAWNFVWTTNFAHTIWAARNSCTTVLVGVVLGPAAAGLFKIAMTFFDATGTPAKLLEKSFYPEVMRLDPRTTKPWLLGLRSALLAGGIGVVVVLLVIVVGRPLISLVFGSAYLQAYDLIEIMLGAIIVSMLGFPQESLLFMAGKQRAFLIAQTFASASYIALLVLMSSVFGVQGAAFAYLIGQCLDVLSSFIPTIRAYRNRCLLGFKVPRESNQ</sequence>
<feature type="transmembrane region" description="Helical" evidence="6">
    <location>
        <begin position="306"/>
        <end position="330"/>
    </location>
</feature>
<feature type="transmembrane region" description="Helical" evidence="6">
    <location>
        <begin position="186"/>
        <end position="205"/>
    </location>
</feature>
<evidence type="ECO:0000256" key="2">
    <source>
        <dbReference type="ARBA" id="ARBA00022475"/>
    </source>
</evidence>
<keyword evidence="5 6" id="KW-0472">Membrane</keyword>
<organism evidence="7 8">
    <name type="scientific">Martelella alba</name>
    <dbReference type="NCBI Taxonomy" id="2590451"/>
    <lineage>
        <taxon>Bacteria</taxon>
        <taxon>Pseudomonadati</taxon>
        <taxon>Pseudomonadota</taxon>
        <taxon>Alphaproteobacteria</taxon>
        <taxon>Hyphomicrobiales</taxon>
        <taxon>Aurantimonadaceae</taxon>
        <taxon>Martelella</taxon>
    </lineage>
</organism>
<reference evidence="7 8" key="1">
    <citation type="submission" date="2019-04" db="EMBL/GenBank/DDBJ databases">
        <authorList>
            <person name="Li M."/>
            <person name="Gao C."/>
        </authorList>
    </citation>
    <scope>NUCLEOTIDE SEQUENCE [LARGE SCALE GENOMIC DNA]</scope>
    <source>
        <strain evidence="7 8">BGMRC 2031</strain>
    </source>
</reference>
<proteinExistence type="predicted"/>
<feature type="transmembrane region" description="Helical" evidence="6">
    <location>
        <begin position="128"/>
        <end position="152"/>
    </location>
</feature>
<dbReference type="EMBL" id="SZPQ01000026">
    <property type="protein sequence ID" value="TKI04707.1"/>
    <property type="molecule type" value="Genomic_DNA"/>
</dbReference>
<evidence type="ECO:0000256" key="1">
    <source>
        <dbReference type="ARBA" id="ARBA00004651"/>
    </source>
</evidence>
<evidence type="ECO:0000313" key="7">
    <source>
        <dbReference type="EMBL" id="TKI04707.1"/>
    </source>
</evidence>
<evidence type="ECO:0000313" key="8">
    <source>
        <dbReference type="Proteomes" id="UP000305202"/>
    </source>
</evidence>
<keyword evidence="4 6" id="KW-1133">Transmembrane helix</keyword>
<name>A0ABY2SHE3_9HYPH</name>
<gene>
    <name evidence="7" type="ORF">FCN80_17245</name>
</gene>
<evidence type="ECO:0000256" key="4">
    <source>
        <dbReference type="ARBA" id="ARBA00022989"/>
    </source>
</evidence>
<accession>A0ABY2SHE3</accession>
<feature type="transmembrane region" description="Helical" evidence="6">
    <location>
        <begin position="17"/>
        <end position="38"/>
    </location>
</feature>
<evidence type="ECO:0000256" key="5">
    <source>
        <dbReference type="ARBA" id="ARBA00023136"/>
    </source>
</evidence>
<protein>
    <submittedName>
        <fullName evidence="7">Lipopolysaccharide biosynthesis protein</fullName>
    </submittedName>
</protein>